<name>A0A6J5S3C4_9CAUD</name>
<accession>A0A6J5S3C4</accession>
<evidence type="ECO:0000313" key="1">
    <source>
        <dbReference type="EMBL" id="CAB4202418.1"/>
    </source>
</evidence>
<dbReference type="Proteomes" id="UP001641549">
    <property type="component" value="Chromosome UFOv-RH-23may17-C8087"/>
</dbReference>
<proteinExistence type="predicted"/>
<evidence type="ECO:0000313" key="2">
    <source>
        <dbReference type="Proteomes" id="UP001641549"/>
    </source>
</evidence>
<keyword evidence="2" id="KW-1185">Reference proteome</keyword>
<dbReference type="EMBL" id="LR797314">
    <property type="protein sequence ID" value="CAB4202418.1"/>
    <property type="molecule type" value="Genomic_DNA"/>
</dbReference>
<protein>
    <submittedName>
        <fullName evidence="1">Uncharacterized protein</fullName>
    </submittedName>
</protein>
<gene>
    <name evidence="1" type="ORF">UFOVP1367_14</name>
</gene>
<reference evidence="1" key="1">
    <citation type="submission" date="2020-05" db="EMBL/GenBank/DDBJ databases">
        <authorList>
            <person name="Chiriac C."/>
            <person name="Salcher M."/>
            <person name="Ghai R."/>
            <person name="Kavagutti S V."/>
        </authorList>
    </citation>
    <scope>NUCLEOTIDE SEQUENCE [LARGE SCALE GENOMIC DNA]</scope>
</reference>
<organism evidence="1 2">
    <name type="scientific">uncultured Caudovirales phage</name>
    <dbReference type="NCBI Taxonomy" id="2100421"/>
    <lineage>
        <taxon>Viruses</taxon>
        <taxon>Duplodnaviria</taxon>
        <taxon>Heunggongvirae</taxon>
        <taxon>Uroviricota</taxon>
        <taxon>Caudoviricetes</taxon>
        <taxon>Peduoviridae</taxon>
        <taxon>Maltschvirus</taxon>
        <taxon>Maltschvirus maltsch</taxon>
    </lineage>
</organism>
<sequence length="131" mass="14746">MRRSLQLINGVTLREIRVCDLANALTQLLEKGDRAVSEVAGEQWDNALLLNSDLITGKVTDEVMQAFIDLNACFFSPEKKSHSQIGQVKAISTIEAELNSVCVALIERGHRDCWQYGWQFFIAAQESFKNE</sequence>